<evidence type="ECO:0000313" key="3">
    <source>
        <dbReference type="Proteomes" id="UP000800035"/>
    </source>
</evidence>
<accession>A0A6A5UNV9</accession>
<organism evidence="2 3">
    <name type="scientific">Byssothecium circinans</name>
    <dbReference type="NCBI Taxonomy" id="147558"/>
    <lineage>
        <taxon>Eukaryota</taxon>
        <taxon>Fungi</taxon>
        <taxon>Dikarya</taxon>
        <taxon>Ascomycota</taxon>
        <taxon>Pezizomycotina</taxon>
        <taxon>Dothideomycetes</taxon>
        <taxon>Pleosporomycetidae</taxon>
        <taxon>Pleosporales</taxon>
        <taxon>Massarineae</taxon>
        <taxon>Massarinaceae</taxon>
        <taxon>Byssothecium</taxon>
    </lineage>
</organism>
<dbReference type="Proteomes" id="UP000800035">
    <property type="component" value="Unassembled WGS sequence"/>
</dbReference>
<evidence type="ECO:0000313" key="2">
    <source>
        <dbReference type="EMBL" id="KAF1962757.1"/>
    </source>
</evidence>
<evidence type="ECO:0000256" key="1">
    <source>
        <dbReference type="SAM" id="MobiDB-lite"/>
    </source>
</evidence>
<dbReference type="EMBL" id="ML976978">
    <property type="protein sequence ID" value="KAF1962757.1"/>
    <property type="molecule type" value="Genomic_DNA"/>
</dbReference>
<dbReference type="AlphaFoldDB" id="A0A6A5UNV9"/>
<keyword evidence="3" id="KW-1185">Reference proteome</keyword>
<name>A0A6A5UNV9_9PLEO</name>
<reference evidence="2" key="1">
    <citation type="journal article" date="2020" name="Stud. Mycol.">
        <title>101 Dothideomycetes genomes: a test case for predicting lifestyles and emergence of pathogens.</title>
        <authorList>
            <person name="Haridas S."/>
            <person name="Albert R."/>
            <person name="Binder M."/>
            <person name="Bloem J."/>
            <person name="Labutti K."/>
            <person name="Salamov A."/>
            <person name="Andreopoulos B."/>
            <person name="Baker S."/>
            <person name="Barry K."/>
            <person name="Bills G."/>
            <person name="Bluhm B."/>
            <person name="Cannon C."/>
            <person name="Castanera R."/>
            <person name="Culley D."/>
            <person name="Daum C."/>
            <person name="Ezra D."/>
            <person name="Gonzalez J."/>
            <person name="Henrissat B."/>
            <person name="Kuo A."/>
            <person name="Liang C."/>
            <person name="Lipzen A."/>
            <person name="Lutzoni F."/>
            <person name="Magnuson J."/>
            <person name="Mondo S."/>
            <person name="Nolan M."/>
            <person name="Ohm R."/>
            <person name="Pangilinan J."/>
            <person name="Park H.-J."/>
            <person name="Ramirez L."/>
            <person name="Alfaro M."/>
            <person name="Sun H."/>
            <person name="Tritt A."/>
            <person name="Yoshinaga Y."/>
            <person name="Zwiers L.-H."/>
            <person name="Turgeon B."/>
            <person name="Goodwin S."/>
            <person name="Spatafora J."/>
            <person name="Crous P."/>
            <person name="Grigoriev I."/>
        </authorList>
    </citation>
    <scope>NUCLEOTIDE SEQUENCE</scope>
    <source>
        <strain evidence="2">CBS 675.92</strain>
    </source>
</reference>
<sequence length="170" mass="19623">MQYSLQLGVPHAKSSNFTRIEVQAHLQPKEAMGLHTHNFDIRFHISSQGECRSRRSSMETKRVSFPNCHRINLKPVAIIKTLLTWEGDGNYRHAQLRKGKKSIPTERKTGPIEGQPPFSSNRCTHLFESSYTLPCILATKTPEHRSFWFRVCRYQNSCEYVQELVLPLAP</sequence>
<proteinExistence type="predicted"/>
<protein>
    <submittedName>
        <fullName evidence="2">Uncharacterized protein</fullName>
    </submittedName>
</protein>
<feature type="region of interest" description="Disordered" evidence="1">
    <location>
        <begin position="96"/>
        <end position="115"/>
    </location>
</feature>
<gene>
    <name evidence="2" type="ORF">CC80DRAFT_97145</name>
</gene>